<evidence type="ECO:0000259" key="10">
    <source>
        <dbReference type="Pfam" id="PF12621"/>
    </source>
</evidence>
<evidence type="ECO:0000256" key="1">
    <source>
        <dbReference type="ARBA" id="ARBA00004141"/>
    </source>
</evidence>
<dbReference type="EMBL" id="KL648731">
    <property type="protein sequence ID" value="KEY64641.1"/>
    <property type="molecule type" value="Genomic_DNA"/>
</dbReference>
<dbReference type="GO" id="GO:0005227">
    <property type="term" value="F:calcium-activated cation channel activity"/>
    <property type="evidence" value="ECO:0007669"/>
    <property type="project" value="InterPro"/>
</dbReference>
<dbReference type="GO" id="GO:0005886">
    <property type="term" value="C:plasma membrane"/>
    <property type="evidence" value="ECO:0007669"/>
    <property type="project" value="TreeGrafter"/>
</dbReference>
<dbReference type="InterPro" id="IPR032880">
    <property type="entry name" value="CSC1/OSCA1-like_N"/>
</dbReference>
<dbReference type="OrthoDB" id="1076608at2759"/>
<feature type="transmembrane region" description="Helical" evidence="8">
    <location>
        <begin position="724"/>
        <end position="745"/>
    </location>
</feature>
<feature type="transmembrane region" description="Helical" evidence="8">
    <location>
        <begin position="680"/>
        <end position="704"/>
    </location>
</feature>
<feature type="transmembrane region" description="Helical" evidence="8">
    <location>
        <begin position="123"/>
        <end position="146"/>
    </location>
</feature>
<dbReference type="Pfam" id="PF14703">
    <property type="entry name" value="PHM7_cyt"/>
    <property type="match status" value="1"/>
</dbReference>
<dbReference type="AlphaFoldDB" id="A0A084AH62"/>
<evidence type="ECO:0000256" key="8">
    <source>
        <dbReference type="SAM" id="Phobius"/>
    </source>
</evidence>
<evidence type="ECO:0000256" key="4">
    <source>
        <dbReference type="ARBA" id="ARBA00022692"/>
    </source>
</evidence>
<feature type="transmembrane region" description="Helical" evidence="8">
    <location>
        <begin position="612"/>
        <end position="633"/>
    </location>
</feature>
<dbReference type="Proteomes" id="UP000028045">
    <property type="component" value="Unassembled WGS sequence"/>
</dbReference>
<dbReference type="Pfam" id="PF12621">
    <property type="entry name" value="PHM7_ext"/>
    <property type="match status" value="1"/>
</dbReference>
<reference evidence="13 14" key="1">
    <citation type="journal article" date="2014" name="BMC Genomics">
        <title>Comparative genome sequencing reveals chemotype-specific gene clusters in the toxigenic black mold Stachybotrys.</title>
        <authorList>
            <person name="Semeiks J."/>
            <person name="Borek D."/>
            <person name="Otwinowski Z."/>
            <person name="Grishin N.V."/>
        </authorList>
    </citation>
    <scope>NUCLEOTIDE SEQUENCE [LARGE SCALE GENOMIC DNA]</scope>
    <source>
        <strain evidence="14">CBS 109288 / IBT 7711</strain>
    </source>
</reference>
<protein>
    <recommendedName>
        <fullName evidence="15">CSC1/OSCA1-like 7TM region domain-containing protein</fullName>
    </recommendedName>
</protein>
<feature type="domain" description="CSC1/OSCA1-like N-terminal transmembrane" evidence="11">
    <location>
        <begin position="40"/>
        <end position="188"/>
    </location>
</feature>
<feature type="domain" description="10TM putative phosphate transporter extracellular tail" evidence="10">
    <location>
        <begin position="917"/>
        <end position="1002"/>
    </location>
</feature>
<evidence type="ECO:0000256" key="7">
    <source>
        <dbReference type="SAM" id="MobiDB-lite"/>
    </source>
</evidence>
<evidence type="ECO:0000259" key="9">
    <source>
        <dbReference type="Pfam" id="PF02714"/>
    </source>
</evidence>
<dbReference type="InterPro" id="IPR022257">
    <property type="entry name" value="PHM7_ext"/>
</dbReference>
<dbReference type="PANTHER" id="PTHR13018">
    <property type="entry name" value="PROBABLE MEMBRANE PROTEIN DUF221-RELATED"/>
    <property type="match status" value="1"/>
</dbReference>
<evidence type="ECO:0000256" key="5">
    <source>
        <dbReference type="ARBA" id="ARBA00022989"/>
    </source>
</evidence>
<feature type="compositionally biased region" description="Basic and acidic residues" evidence="7">
    <location>
        <begin position="9"/>
        <end position="20"/>
    </location>
</feature>
<feature type="compositionally biased region" description="Basic and acidic residues" evidence="7">
    <location>
        <begin position="324"/>
        <end position="333"/>
    </location>
</feature>
<gene>
    <name evidence="13" type="ORF">S7711_02843</name>
</gene>
<evidence type="ECO:0000256" key="6">
    <source>
        <dbReference type="ARBA" id="ARBA00023136"/>
    </source>
</evidence>
<dbReference type="Pfam" id="PF13967">
    <property type="entry name" value="RSN1_TM"/>
    <property type="match status" value="1"/>
</dbReference>
<evidence type="ECO:0000256" key="2">
    <source>
        <dbReference type="ARBA" id="ARBA00007779"/>
    </source>
</evidence>
<feature type="region of interest" description="Disordered" evidence="7">
    <location>
        <begin position="1"/>
        <end position="33"/>
    </location>
</feature>
<evidence type="ECO:0000256" key="3">
    <source>
        <dbReference type="ARBA" id="ARBA00022448"/>
    </source>
</evidence>
<keyword evidence="3" id="KW-0813">Transport</keyword>
<feature type="transmembrane region" description="Helical" evidence="8">
    <location>
        <begin position="40"/>
        <end position="61"/>
    </location>
</feature>
<organism evidence="13 14">
    <name type="scientific">Stachybotrys chartarum (strain CBS 109288 / IBT 7711)</name>
    <name type="common">Toxic black mold</name>
    <name type="synonym">Stilbospora chartarum</name>
    <dbReference type="NCBI Taxonomy" id="1280523"/>
    <lineage>
        <taxon>Eukaryota</taxon>
        <taxon>Fungi</taxon>
        <taxon>Dikarya</taxon>
        <taxon>Ascomycota</taxon>
        <taxon>Pezizomycotina</taxon>
        <taxon>Sordariomycetes</taxon>
        <taxon>Hypocreomycetidae</taxon>
        <taxon>Hypocreales</taxon>
        <taxon>Stachybotryaceae</taxon>
        <taxon>Stachybotrys</taxon>
    </lineage>
</organism>
<evidence type="ECO:0000259" key="12">
    <source>
        <dbReference type="Pfam" id="PF14703"/>
    </source>
</evidence>
<feature type="transmembrane region" description="Helical" evidence="8">
    <location>
        <begin position="517"/>
        <end position="539"/>
    </location>
</feature>
<keyword evidence="4 8" id="KW-0812">Transmembrane</keyword>
<keyword evidence="14" id="KW-1185">Reference proteome</keyword>
<feature type="transmembrane region" description="Helical" evidence="8">
    <location>
        <begin position="571"/>
        <end position="592"/>
    </location>
</feature>
<keyword evidence="5 8" id="KW-1133">Transmembrane helix</keyword>
<dbReference type="InterPro" id="IPR027815">
    <property type="entry name" value="CSC1/OSCA1-like_cyt"/>
</dbReference>
<name>A0A084AH62_STACB</name>
<evidence type="ECO:0000313" key="14">
    <source>
        <dbReference type="Proteomes" id="UP000028045"/>
    </source>
</evidence>
<dbReference type="Pfam" id="PF02714">
    <property type="entry name" value="RSN1_7TM"/>
    <property type="match status" value="1"/>
</dbReference>
<keyword evidence="6 8" id="KW-0472">Membrane</keyword>
<comment type="similarity">
    <text evidence="2">Belongs to the CSC1 (TC 1.A.17) family.</text>
</comment>
<feature type="transmembrane region" description="Helical" evidence="8">
    <location>
        <begin position="166"/>
        <end position="186"/>
    </location>
</feature>
<accession>A0A084AH62</accession>
<feature type="region of interest" description="Disordered" evidence="7">
    <location>
        <begin position="287"/>
        <end position="345"/>
    </location>
</feature>
<sequence>MDLDLTSQDDPRVGSGRDDSDGGGTLSANSGSQTSSLAKLGATFIPISIYLAVCLILFIVLRPRSKRVYAPRTIAGLPSTRPPCEALPDGWFNWVKPFFKVPDSHVLNHGSLDGFLFLRYLKVLRTICIAGCCITWPVLFPIHATGGNGLEQLELLTMGNVKDPRYLFAHAIVAWMFFGFVLFVIVRESIYYVNLRQAYLSSPSHANRLAARTLMVTGVPQQYLDERRLKKLYGDAARRIWVPRTTKALAHLVKEREQTAMRLEQAEIVLTKKANAAMEKHLRKNRTVENSITARFRKGTSEDGSPRSPTSSDATAEAIATQTLDDKAVEQTDTHQNTPEDDYVHPYGLGPSLPDVRGSVAALWIPASARPHHRPLGNFIRRVDTIKWTRERLKDLNVTIYKLRRSIRRDPSAAAALPAAFIEFHTQEGAQAAHQTLIHHRPLQMASRFLDVKPEEVLWASLRMPWWELIVRRVLVISGIVAAIVFWSIPSAMVGIVSNVDFLSGIAFLSWIQYLPAPILGFLSGFVPALALSLFMALVPGMLRVCAAQAGVPSLVAAELFCQRGYFAFQVVQVFLITTLTSAASGALFDIVQDPLEAQNLLAQNLPRASNFYLSYILIQSIAAGAGGLLHLLDLFRHHVFSRFITIPRSQHRLWKTLRPVHWGGVFPVFTNMGVIAMSYACIAPLILVFAGAGMAFMHLVWRYNLIYVYDSQMDSKGLFYPRALSQLIVGLYLAQLCLIGLFVINGAFGPMIMMILLLAFTVLVDFTLSDAIAPLVQNLPQTLPLEEEIREEEKQLAAAAATDVEPHTNDQPGGTAVSYYDTEQAFGDESNAMNQIDEEEEEDYDHTTDHVVSGNRAIEGAGGITSVLGSMLKTTAQDRLQSEADASGLTSFFAKLSAFFTRPPDDTTPPSFMARWLHPEIHEDFLALRKMLPEGFAADDEPAQQGDYLPPELWLDKPTLWIPRDEARVSRQEVAHSKGVTPVTDRGAKLDVKGRVVVDLGQAPFKEPRIQL</sequence>
<dbReference type="InterPro" id="IPR045122">
    <property type="entry name" value="Csc1-like"/>
</dbReference>
<dbReference type="HOGENOM" id="CLU_002458_2_1_1"/>
<proteinExistence type="inferred from homology"/>
<dbReference type="PANTHER" id="PTHR13018:SF53">
    <property type="entry name" value="DUF221 DOMAIN PROTEIN"/>
    <property type="match status" value="1"/>
</dbReference>
<evidence type="ECO:0000259" key="11">
    <source>
        <dbReference type="Pfam" id="PF13967"/>
    </source>
</evidence>
<comment type="subcellular location">
    <subcellularLocation>
        <location evidence="1">Membrane</location>
        <topology evidence="1">Multi-pass membrane protein</topology>
    </subcellularLocation>
</comment>
<feature type="transmembrane region" description="Helical" evidence="8">
    <location>
        <begin position="474"/>
        <end position="497"/>
    </location>
</feature>
<feature type="domain" description="CSC1/OSCA1-like cytosolic" evidence="12">
    <location>
        <begin position="211"/>
        <end position="460"/>
    </location>
</feature>
<evidence type="ECO:0000313" key="13">
    <source>
        <dbReference type="EMBL" id="KEY64641.1"/>
    </source>
</evidence>
<feature type="transmembrane region" description="Helical" evidence="8">
    <location>
        <begin position="752"/>
        <end position="777"/>
    </location>
</feature>
<dbReference type="InterPro" id="IPR003864">
    <property type="entry name" value="CSC1/OSCA1-like_7TM"/>
</dbReference>
<evidence type="ECO:0008006" key="15">
    <source>
        <dbReference type="Google" id="ProtNLM"/>
    </source>
</evidence>
<feature type="domain" description="CSC1/OSCA1-like 7TM region" evidence="9">
    <location>
        <begin position="472"/>
        <end position="743"/>
    </location>
</feature>